<organism evidence="3 4">
    <name type="scientific">Stagnimonas aquatica</name>
    <dbReference type="NCBI Taxonomy" id="2689987"/>
    <lineage>
        <taxon>Bacteria</taxon>
        <taxon>Pseudomonadati</taxon>
        <taxon>Pseudomonadota</taxon>
        <taxon>Gammaproteobacteria</taxon>
        <taxon>Nevskiales</taxon>
        <taxon>Nevskiaceae</taxon>
        <taxon>Stagnimonas</taxon>
    </lineage>
</organism>
<keyword evidence="2" id="KW-0732">Signal</keyword>
<reference evidence="3 4" key="1">
    <citation type="submission" date="2018-10" db="EMBL/GenBank/DDBJ databases">
        <authorList>
            <person name="Chen W.-M."/>
        </authorList>
    </citation>
    <scope>NUCLEOTIDE SEQUENCE [LARGE SCALE GENOMIC DNA]</scope>
    <source>
        <strain evidence="3 4">THS-13</strain>
    </source>
</reference>
<dbReference type="InParanoid" id="A0A3N0V8U7"/>
<feature type="compositionally biased region" description="Gly residues" evidence="1">
    <location>
        <begin position="81"/>
        <end position="108"/>
    </location>
</feature>
<feature type="signal peptide" evidence="2">
    <location>
        <begin position="1"/>
        <end position="24"/>
    </location>
</feature>
<protein>
    <submittedName>
        <fullName evidence="3">Uncharacterized protein</fullName>
    </submittedName>
</protein>
<feature type="compositionally biased region" description="Low complexity" evidence="1">
    <location>
        <begin position="109"/>
        <end position="136"/>
    </location>
</feature>
<evidence type="ECO:0000313" key="3">
    <source>
        <dbReference type="EMBL" id="ROH89034.1"/>
    </source>
</evidence>
<dbReference type="PROSITE" id="PS51257">
    <property type="entry name" value="PROKAR_LIPOPROTEIN"/>
    <property type="match status" value="1"/>
</dbReference>
<feature type="region of interest" description="Disordered" evidence="1">
    <location>
        <begin position="27"/>
        <end position="160"/>
    </location>
</feature>
<evidence type="ECO:0000256" key="2">
    <source>
        <dbReference type="SAM" id="SignalP"/>
    </source>
</evidence>
<proteinExistence type="predicted"/>
<sequence length="365" mass="34136">MMTRNTKPQARALIASLLMSGALALSGCDAQSGDVGSGGSSGGSGSGSGSGSSSSGSSSSGGTSSSSGTSSSGSGSSSGSTSGGSTSGSGSSGSGSSGSGSSGSGSSSGGTSSSSGSSSGSTSSSSGSGSGSSSSGGSSGGISSGGAGNEGGLVNDGTVPSTVTEGGTALAGNFICTASALAYGNQPTTSVAVNGLVGGPVSSLLNLLGASSLTQLLNSISAKELAADGNLDTYATYSLTVGLLGNLISSVELVVAPNSAVPAGKYAVVGLTFPVGTLELSLLQSVTLTTYLGTAEQESVDVDVSTLDLLGQLSIADTARFLGLRATKPYDSVTVSLSPTLISADVGKAMNVHELCTDGLLVAAP</sequence>
<name>A0A3N0V8U7_9GAMM</name>
<feature type="chain" id="PRO_5018031119" evidence="2">
    <location>
        <begin position="25"/>
        <end position="365"/>
    </location>
</feature>
<dbReference type="AlphaFoldDB" id="A0A3N0V8U7"/>
<feature type="compositionally biased region" description="Low complexity" evidence="1">
    <location>
        <begin position="51"/>
        <end position="80"/>
    </location>
</feature>
<evidence type="ECO:0000256" key="1">
    <source>
        <dbReference type="SAM" id="MobiDB-lite"/>
    </source>
</evidence>
<accession>A0A3N0V8U7</accession>
<feature type="compositionally biased region" description="Gly residues" evidence="1">
    <location>
        <begin position="137"/>
        <end position="151"/>
    </location>
</feature>
<gene>
    <name evidence="3" type="ORF">ED208_11510</name>
</gene>
<keyword evidence="4" id="KW-1185">Reference proteome</keyword>
<dbReference type="Proteomes" id="UP000282106">
    <property type="component" value="Unassembled WGS sequence"/>
</dbReference>
<comment type="caution">
    <text evidence="3">The sequence shown here is derived from an EMBL/GenBank/DDBJ whole genome shotgun (WGS) entry which is preliminary data.</text>
</comment>
<feature type="compositionally biased region" description="Gly residues" evidence="1">
    <location>
        <begin position="35"/>
        <end position="50"/>
    </location>
</feature>
<evidence type="ECO:0000313" key="4">
    <source>
        <dbReference type="Proteomes" id="UP000282106"/>
    </source>
</evidence>
<dbReference type="EMBL" id="RJVO01000005">
    <property type="protein sequence ID" value="ROH89034.1"/>
    <property type="molecule type" value="Genomic_DNA"/>
</dbReference>